<dbReference type="OrthoDB" id="414540at2759"/>
<protein>
    <submittedName>
        <fullName evidence="1">Uncharacterized protein</fullName>
    </submittedName>
</protein>
<dbReference type="Proteomes" id="UP001140453">
    <property type="component" value="Unassembled WGS sequence"/>
</dbReference>
<dbReference type="EMBL" id="JAPEVB010000002">
    <property type="protein sequence ID" value="KAJ4394668.1"/>
    <property type="molecule type" value="Genomic_DNA"/>
</dbReference>
<gene>
    <name evidence="1" type="ORF">N0V93_003887</name>
</gene>
<keyword evidence="2" id="KW-1185">Reference proteome</keyword>
<reference evidence="1" key="1">
    <citation type="submission" date="2022-10" db="EMBL/GenBank/DDBJ databases">
        <title>Tapping the CABI collections for fungal endophytes: first genome assemblies for Collariella, Neodidymelliopsis, Ascochyta clinopodiicola, Didymella pomorum, Didymosphaeria variabile, Neocosmospora piperis and Neocucurbitaria cava.</title>
        <authorList>
            <person name="Hill R."/>
        </authorList>
    </citation>
    <scope>NUCLEOTIDE SEQUENCE</scope>
    <source>
        <strain evidence="1">IMI 355082</strain>
    </source>
</reference>
<sequence>MTQSALYKKLFELSSKHANPASLEEILAIRSPDAIHAWGHNYLVSRNLELGERMDNEAFKAHLMSTGPYLDAAQDSIVHSIVVNEHSHKSVIHMSYLLRPVKSEEVVEQDLIWVLKFTDDQDVDKVLIKEAVEFIDAAASSRMGQIIRSIHGEIGEDVRGGITLRGY</sequence>
<name>A0A9W8Z030_9PEZI</name>
<organism evidence="1 2">
    <name type="scientific">Gnomoniopsis smithogilvyi</name>
    <dbReference type="NCBI Taxonomy" id="1191159"/>
    <lineage>
        <taxon>Eukaryota</taxon>
        <taxon>Fungi</taxon>
        <taxon>Dikarya</taxon>
        <taxon>Ascomycota</taxon>
        <taxon>Pezizomycotina</taxon>
        <taxon>Sordariomycetes</taxon>
        <taxon>Sordariomycetidae</taxon>
        <taxon>Diaporthales</taxon>
        <taxon>Gnomoniaceae</taxon>
        <taxon>Gnomoniopsis</taxon>
    </lineage>
</organism>
<accession>A0A9W8Z030</accession>
<evidence type="ECO:0000313" key="2">
    <source>
        <dbReference type="Proteomes" id="UP001140453"/>
    </source>
</evidence>
<comment type="caution">
    <text evidence="1">The sequence shown here is derived from an EMBL/GenBank/DDBJ whole genome shotgun (WGS) entry which is preliminary data.</text>
</comment>
<evidence type="ECO:0000313" key="1">
    <source>
        <dbReference type="EMBL" id="KAJ4394668.1"/>
    </source>
</evidence>
<dbReference type="AlphaFoldDB" id="A0A9W8Z030"/>
<proteinExistence type="predicted"/>